<dbReference type="InterPro" id="IPR013324">
    <property type="entry name" value="RNA_pol_sigma_r3/r4-like"/>
</dbReference>
<protein>
    <submittedName>
        <fullName evidence="7">RNA polymerase sigma-70 factor</fullName>
    </submittedName>
</protein>
<keyword evidence="4" id="KW-0804">Transcription</keyword>
<dbReference type="InterPro" id="IPR036388">
    <property type="entry name" value="WH-like_DNA-bd_sf"/>
</dbReference>
<accession>A0A6I6K5C6</accession>
<comment type="similarity">
    <text evidence="1">Belongs to the sigma-70 factor family. ECF subfamily.</text>
</comment>
<evidence type="ECO:0000256" key="4">
    <source>
        <dbReference type="ARBA" id="ARBA00023163"/>
    </source>
</evidence>
<dbReference type="Pfam" id="PF08281">
    <property type="entry name" value="Sigma70_r4_2"/>
    <property type="match status" value="1"/>
</dbReference>
<name>A0A6I6K5C6_9BACT</name>
<dbReference type="InterPro" id="IPR014284">
    <property type="entry name" value="RNA_pol_sigma-70_dom"/>
</dbReference>
<evidence type="ECO:0000256" key="3">
    <source>
        <dbReference type="ARBA" id="ARBA00023082"/>
    </source>
</evidence>
<dbReference type="InterPro" id="IPR013325">
    <property type="entry name" value="RNA_pol_sigma_r2"/>
</dbReference>
<dbReference type="SUPFAM" id="SSF88946">
    <property type="entry name" value="Sigma2 domain of RNA polymerase sigma factors"/>
    <property type="match status" value="1"/>
</dbReference>
<keyword evidence="8" id="KW-1185">Reference proteome</keyword>
<dbReference type="Proteomes" id="UP000428260">
    <property type="component" value="Chromosome"/>
</dbReference>
<dbReference type="GO" id="GO:0016987">
    <property type="term" value="F:sigma factor activity"/>
    <property type="evidence" value="ECO:0007669"/>
    <property type="project" value="UniProtKB-KW"/>
</dbReference>
<dbReference type="NCBIfam" id="TIGR02937">
    <property type="entry name" value="sigma70-ECF"/>
    <property type="match status" value="1"/>
</dbReference>
<dbReference type="CDD" id="cd06171">
    <property type="entry name" value="Sigma70_r4"/>
    <property type="match status" value="1"/>
</dbReference>
<evidence type="ECO:0000313" key="7">
    <source>
        <dbReference type="EMBL" id="QGY45214.1"/>
    </source>
</evidence>
<dbReference type="KEGG" id="mcos:GM418_16505"/>
<keyword evidence="3" id="KW-0731">Sigma factor</keyword>
<dbReference type="Gene3D" id="1.10.10.10">
    <property type="entry name" value="Winged helix-like DNA-binding domain superfamily/Winged helix DNA-binding domain"/>
    <property type="match status" value="1"/>
</dbReference>
<keyword evidence="2" id="KW-0805">Transcription regulation</keyword>
<gene>
    <name evidence="7" type="ORF">GM418_16505</name>
</gene>
<evidence type="ECO:0000256" key="2">
    <source>
        <dbReference type="ARBA" id="ARBA00023015"/>
    </source>
</evidence>
<evidence type="ECO:0000313" key="8">
    <source>
        <dbReference type="Proteomes" id="UP000428260"/>
    </source>
</evidence>
<proteinExistence type="inferred from homology"/>
<feature type="domain" description="RNA polymerase sigma-70 region 2" evidence="5">
    <location>
        <begin position="38"/>
        <end position="102"/>
    </location>
</feature>
<dbReference type="NCBIfam" id="TIGR02985">
    <property type="entry name" value="Sig70_bacteroi1"/>
    <property type="match status" value="1"/>
</dbReference>
<feature type="domain" description="RNA polymerase sigma factor 70 region 4 type 2" evidence="6">
    <location>
        <begin position="133"/>
        <end position="180"/>
    </location>
</feature>
<dbReference type="PANTHER" id="PTHR43133">
    <property type="entry name" value="RNA POLYMERASE ECF-TYPE SIGMA FACTO"/>
    <property type="match status" value="1"/>
</dbReference>
<dbReference type="EMBL" id="CP046401">
    <property type="protein sequence ID" value="QGY45214.1"/>
    <property type="molecule type" value="Genomic_DNA"/>
</dbReference>
<organism evidence="7 8">
    <name type="scientific">Maribellus comscasis</name>
    <dbReference type="NCBI Taxonomy" id="2681766"/>
    <lineage>
        <taxon>Bacteria</taxon>
        <taxon>Pseudomonadati</taxon>
        <taxon>Bacteroidota</taxon>
        <taxon>Bacteroidia</taxon>
        <taxon>Marinilabiliales</taxon>
        <taxon>Prolixibacteraceae</taxon>
        <taxon>Maribellus</taxon>
    </lineage>
</organism>
<dbReference type="GO" id="GO:0003677">
    <property type="term" value="F:DNA binding"/>
    <property type="evidence" value="ECO:0007669"/>
    <property type="project" value="InterPro"/>
</dbReference>
<dbReference type="Gene3D" id="1.10.1740.10">
    <property type="match status" value="1"/>
</dbReference>
<dbReference type="AlphaFoldDB" id="A0A6I6K5C6"/>
<dbReference type="PANTHER" id="PTHR43133:SF46">
    <property type="entry name" value="RNA POLYMERASE SIGMA-70 FACTOR ECF SUBFAMILY"/>
    <property type="match status" value="1"/>
</dbReference>
<evidence type="ECO:0000259" key="5">
    <source>
        <dbReference type="Pfam" id="PF04542"/>
    </source>
</evidence>
<dbReference type="Pfam" id="PF04542">
    <property type="entry name" value="Sigma70_r2"/>
    <property type="match status" value="1"/>
</dbReference>
<reference evidence="7 8" key="1">
    <citation type="submission" date="2019-11" db="EMBL/GenBank/DDBJ databases">
        <authorList>
            <person name="Zheng R.K."/>
            <person name="Sun C.M."/>
        </authorList>
    </citation>
    <scope>NUCLEOTIDE SEQUENCE [LARGE SCALE GENOMIC DNA]</scope>
    <source>
        <strain evidence="7 8">WC007</strain>
    </source>
</reference>
<dbReference type="InterPro" id="IPR014327">
    <property type="entry name" value="RNA_pol_sigma70_bacteroid"/>
</dbReference>
<evidence type="ECO:0000256" key="1">
    <source>
        <dbReference type="ARBA" id="ARBA00010641"/>
    </source>
</evidence>
<dbReference type="InterPro" id="IPR039425">
    <property type="entry name" value="RNA_pol_sigma-70-like"/>
</dbReference>
<dbReference type="GO" id="GO:0006352">
    <property type="term" value="P:DNA-templated transcription initiation"/>
    <property type="evidence" value="ECO:0007669"/>
    <property type="project" value="InterPro"/>
</dbReference>
<sequence length="204" mass="24350">MVGMNRSNAFKKKINLDETVVKRFSEGNMEAFDYLYFKYCHRLQQFVYGLLKTESDAEEIVQEIFVKLWINRASLKDYNAFESYLFSIAYNSTLGYLRKKAKEKKYIEYIKSIQVISEEATAENKLDLSIFNEKLEEAINCMPPRQREVFRLKHKEHFSYKEIAQKLNISVNTVENHIAKSHRFLKQELNKYYIPCLLFFSLFL</sequence>
<dbReference type="InterPro" id="IPR013249">
    <property type="entry name" value="RNA_pol_sigma70_r4_t2"/>
</dbReference>
<evidence type="ECO:0000259" key="6">
    <source>
        <dbReference type="Pfam" id="PF08281"/>
    </source>
</evidence>
<dbReference type="SUPFAM" id="SSF88659">
    <property type="entry name" value="Sigma3 and sigma4 domains of RNA polymerase sigma factors"/>
    <property type="match status" value="1"/>
</dbReference>
<dbReference type="InterPro" id="IPR007627">
    <property type="entry name" value="RNA_pol_sigma70_r2"/>
</dbReference>